<accession>B8BY35</accession>
<feature type="compositionally biased region" description="Basic and acidic residues" evidence="1">
    <location>
        <begin position="239"/>
        <end position="273"/>
    </location>
</feature>
<evidence type="ECO:0000313" key="3">
    <source>
        <dbReference type="Proteomes" id="UP000001449"/>
    </source>
</evidence>
<gene>
    <name evidence="2" type="ORF">THAPSDRAFT_21802</name>
</gene>
<feature type="region of interest" description="Disordered" evidence="1">
    <location>
        <begin position="527"/>
        <end position="568"/>
    </location>
</feature>
<feature type="region of interest" description="Disordered" evidence="1">
    <location>
        <begin position="388"/>
        <end position="415"/>
    </location>
</feature>
<feature type="region of interest" description="Disordered" evidence="1">
    <location>
        <begin position="731"/>
        <end position="756"/>
    </location>
</feature>
<feature type="compositionally biased region" description="Basic and acidic residues" evidence="1">
    <location>
        <begin position="744"/>
        <end position="756"/>
    </location>
</feature>
<feature type="compositionally biased region" description="Acidic residues" evidence="1">
    <location>
        <begin position="95"/>
        <end position="105"/>
    </location>
</feature>
<dbReference type="OMA" id="WHETIDS"/>
<feature type="compositionally biased region" description="Polar residues" evidence="1">
    <location>
        <begin position="552"/>
        <end position="568"/>
    </location>
</feature>
<feature type="region of interest" description="Disordered" evidence="1">
    <location>
        <begin position="1"/>
        <end position="141"/>
    </location>
</feature>
<feature type="compositionally biased region" description="Low complexity" evidence="1">
    <location>
        <begin position="535"/>
        <end position="551"/>
    </location>
</feature>
<dbReference type="EMBL" id="CM000640">
    <property type="protein sequence ID" value="EED94308.1"/>
    <property type="molecule type" value="Genomic_DNA"/>
</dbReference>
<dbReference type="Proteomes" id="UP000001449">
    <property type="component" value="Chromosome 3"/>
</dbReference>
<feature type="compositionally biased region" description="Basic residues" evidence="1">
    <location>
        <begin position="304"/>
        <end position="314"/>
    </location>
</feature>
<dbReference type="InParanoid" id="B8BY35"/>
<proteinExistence type="predicted"/>
<dbReference type="HOGENOM" id="CLU_248028_0_0_1"/>
<feature type="compositionally biased region" description="Low complexity" evidence="1">
    <location>
        <begin position="289"/>
        <end position="303"/>
    </location>
</feature>
<dbReference type="RefSeq" id="XP_002288872.1">
    <property type="nucleotide sequence ID" value="XM_002288836.1"/>
</dbReference>
<sequence>MGDDSSSDDWDPNAGCISSDNDTDDDRKPSAADQGEKASTSDDELFWQELNGESASSSRRSSAAGGAATRVPASSLFTQQHQQLHHQQRQRYPCDDDSDEHDDDTINPLHSFYHEASLHKQQRPPKSPSASSLHSFSQSSTANLSLAELSRMEESLLSQTSHHDEEVQRQRVKVERKRKRADGSSSSVTKKGKKKAPLTARQLKRKKEYNRFKYRKELDLSQEVDVGGSMEFLMRKKLNEEGEQRRLKRVATEMERERVRKEMEERERIKREEEEYWGTAGEVKEDVLSSSSSSSSDASLSSASKKKSRRRKGAVKSEKPVQKASTVDVVGNAQQSKTQPKDDSHPTWNYLKEGYTTMPSRQARKLPYYVYSNLANMMIRDDGSAMSGVSDIDGDGSEVDQGRSSKKRRAKTETNLPTLLSGKSSVASSTVKTNIPTKQPKKTKYFHENYNNKSSMTHSFPLHFNQVKPNFDMHGFNRTNVNGTDRMVLAHGRNAKRLWTRLVAGGGNFYNISHDHVESIDVNETKTKLKRGDSASDVSASSSSSKSSTRSYFNPSMPGNSDYRSNFNSQSTFGATGVDTANDSAITSQKQNHVFRLMSLVHSLPKVAHRNRFFLKVAQELGTNRRLWETELKSWVGSHAENSADNLTHNTISLSPEERWALKSFLGVDGNISPGPFWASDPTAQTNPGALKVRLHYFRSVFLPRLRRLIADEKKKKVGISDTSDTIDGSRADVDSVVGGETPHFTKEDTEQNEMKVTHPTAAKTETHDNGDSLNGIENETTANVVTSTTKQEGGMEGDPDEENTAITPSVAEEVSEFSRSLMDLVQPSVELGGVDKYAKVIHYSNIDITNIPVALALFLDHLSASKAQLSGQIETASLEQRRNKLSARENIGLWHETIDSYLTMAEHRTRPFDTTYFKRDGKYPNSAPLAQAVLARQYYAANGGGIGCGKKRQTRPKSVWRVQTTLDNDEEEDDYNSDESLELAPDNDALEQQELRIILFAAKDIAKRGKEHLTNEHLDLFTAIHLTTGIGMIAEHLTPRASEIVSRTCNPDNPQSRTPFDLIGNMLRELEDVDNLISVPLEESARWQAQGKVIDEVLVQSMENAAKVFRKCTEMDPHNVEHWSCSGMSLSEVTGVQRNMAVKMESDDANNRKRYQLDSMNKRRGYAAKAMLDFLQFAQTQNCPVFHLSLSSMLEWKRAMTLMHRPDATEFVRDTRRLHAYHTHKWAIGDCSRLSMCRIEQLYTTKQLPLDAWLDALARSVEQKPSDQNCGALHRGLHVCHTQSQRRKDGHWWWGRERRSDWEDQFFNAPKASLSMVKPEFVQLVMDSLDCDSRSDEVDFDKSSVSAPSEPLVTDPMQHISWIWNSLDENDGLDEWRDDVDDSLLPTHSSCIATDSYPHEPSLNEPKPEDEIREQPPNNPACEALCLKIVVACHLSGVWHPFVCNSIWWLAVNVWRSQQQPRLQRKENHFADALHWLMIHGLDIASYLKQRHKQCLDYCEKQEKTKVQQPQPHQ</sequence>
<reference evidence="2 3" key="2">
    <citation type="journal article" date="2008" name="Nature">
        <title>The Phaeodactylum genome reveals the evolutionary history of diatom genomes.</title>
        <authorList>
            <person name="Bowler C."/>
            <person name="Allen A.E."/>
            <person name="Badger J.H."/>
            <person name="Grimwood J."/>
            <person name="Jabbari K."/>
            <person name="Kuo A."/>
            <person name="Maheswari U."/>
            <person name="Martens C."/>
            <person name="Maumus F."/>
            <person name="Otillar R.P."/>
            <person name="Rayko E."/>
            <person name="Salamov A."/>
            <person name="Vandepoele K."/>
            <person name="Beszteri B."/>
            <person name="Gruber A."/>
            <person name="Heijde M."/>
            <person name="Katinka M."/>
            <person name="Mock T."/>
            <person name="Valentin K."/>
            <person name="Verret F."/>
            <person name="Berges J.A."/>
            <person name="Brownlee C."/>
            <person name="Cadoret J.P."/>
            <person name="Chiovitti A."/>
            <person name="Choi C.J."/>
            <person name="Coesel S."/>
            <person name="De Martino A."/>
            <person name="Detter J.C."/>
            <person name="Durkin C."/>
            <person name="Falciatore A."/>
            <person name="Fournet J."/>
            <person name="Haruta M."/>
            <person name="Huysman M.J."/>
            <person name="Jenkins B.D."/>
            <person name="Jiroutova K."/>
            <person name="Jorgensen R.E."/>
            <person name="Joubert Y."/>
            <person name="Kaplan A."/>
            <person name="Kroger N."/>
            <person name="Kroth P.G."/>
            <person name="La Roche J."/>
            <person name="Lindquist E."/>
            <person name="Lommer M."/>
            <person name="Martin-Jezequel V."/>
            <person name="Lopez P.J."/>
            <person name="Lucas S."/>
            <person name="Mangogna M."/>
            <person name="McGinnis K."/>
            <person name="Medlin L.K."/>
            <person name="Montsant A."/>
            <person name="Oudot-Le Secq M.P."/>
            <person name="Napoli C."/>
            <person name="Obornik M."/>
            <person name="Parker M.S."/>
            <person name="Petit J.L."/>
            <person name="Porcel B.M."/>
            <person name="Poulsen N."/>
            <person name="Robison M."/>
            <person name="Rychlewski L."/>
            <person name="Rynearson T.A."/>
            <person name="Schmutz J."/>
            <person name="Shapiro H."/>
            <person name="Siaut M."/>
            <person name="Stanley M."/>
            <person name="Sussman M.R."/>
            <person name="Taylor A.R."/>
            <person name="Vardi A."/>
            <person name="von Dassow P."/>
            <person name="Vyverman W."/>
            <person name="Willis A."/>
            <person name="Wyrwicz L.S."/>
            <person name="Rokhsar D.S."/>
            <person name="Weissenbach J."/>
            <person name="Armbrust E.V."/>
            <person name="Green B.R."/>
            <person name="Van de Peer Y."/>
            <person name="Grigoriev I.V."/>
        </authorList>
    </citation>
    <scope>NUCLEOTIDE SEQUENCE [LARGE SCALE GENOMIC DNA]</scope>
    <source>
        <strain evidence="2 3">CCMP1335</strain>
    </source>
</reference>
<keyword evidence="3" id="KW-1185">Reference proteome</keyword>
<feature type="compositionally biased region" description="Basic residues" evidence="1">
    <location>
        <begin position="190"/>
        <end position="206"/>
    </location>
</feature>
<feature type="compositionally biased region" description="Low complexity" evidence="1">
    <location>
        <begin position="54"/>
        <end position="68"/>
    </location>
</feature>
<feature type="region of interest" description="Disordered" evidence="1">
    <location>
        <begin position="1392"/>
        <end position="1417"/>
    </location>
</feature>
<dbReference type="PaxDb" id="35128-Thaps21802"/>
<dbReference type="KEGG" id="tps:THAPSDRAFT_21802"/>
<protein>
    <submittedName>
        <fullName evidence="2">Uncharacterized protein</fullName>
    </submittedName>
</protein>
<evidence type="ECO:0000313" key="2">
    <source>
        <dbReference type="EMBL" id="EED94308.1"/>
    </source>
</evidence>
<dbReference type="eggNOG" id="ENOG502T0M6">
    <property type="taxonomic scope" value="Eukaryota"/>
</dbReference>
<dbReference type="GeneID" id="7441894"/>
<evidence type="ECO:0000256" key="1">
    <source>
        <dbReference type="SAM" id="MobiDB-lite"/>
    </source>
</evidence>
<feature type="region of interest" description="Disordered" evidence="1">
    <location>
        <begin position="153"/>
        <end position="206"/>
    </location>
</feature>
<organism evidence="2 3">
    <name type="scientific">Thalassiosira pseudonana</name>
    <name type="common">Marine diatom</name>
    <name type="synonym">Cyclotella nana</name>
    <dbReference type="NCBI Taxonomy" id="35128"/>
    <lineage>
        <taxon>Eukaryota</taxon>
        <taxon>Sar</taxon>
        <taxon>Stramenopiles</taxon>
        <taxon>Ochrophyta</taxon>
        <taxon>Bacillariophyta</taxon>
        <taxon>Coscinodiscophyceae</taxon>
        <taxon>Thalassiosirophycidae</taxon>
        <taxon>Thalassiosirales</taxon>
        <taxon>Thalassiosiraceae</taxon>
        <taxon>Thalassiosira</taxon>
    </lineage>
</organism>
<feature type="compositionally biased region" description="Low complexity" evidence="1">
    <location>
        <begin position="128"/>
        <end position="140"/>
    </location>
</feature>
<feature type="compositionally biased region" description="Acidic residues" evidence="1">
    <location>
        <begin position="1"/>
        <end position="11"/>
    </location>
</feature>
<reference evidence="2 3" key="1">
    <citation type="journal article" date="2004" name="Science">
        <title>The genome of the diatom Thalassiosira pseudonana: ecology, evolution, and metabolism.</title>
        <authorList>
            <person name="Armbrust E.V."/>
            <person name="Berges J.A."/>
            <person name="Bowler C."/>
            <person name="Green B.R."/>
            <person name="Martinez D."/>
            <person name="Putnam N.H."/>
            <person name="Zhou S."/>
            <person name="Allen A.E."/>
            <person name="Apt K.E."/>
            <person name="Bechner M."/>
            <person name="Brzezinski M.A."/>
            <person name="Chaal B.K."/>
            <person name="Chiovitti A."/>
            <person name="Davis A.K."/>
            <person name="Demarest M.S."/>
            <person name="Detter J.C."/>
            <person name="Glavina T."/>
            <person name="Goodstein D."/>
            <person name="Hadi M.Z."/>
            <person name="Hellsten U."/>
            <person name="Hildebrand M."/>
            <person name="Jenkins B.D."/>
            <person name="Jurka J."/>
            <person name="Kapitonov V.V."/>
            <person name="Kroger N."/>
            <person name="Lau W.W."/>
            <person name="Lane T.W."/>
            <person name="Larimer F.W."/>
            <person name="Lippmeier J.C."/>
            <person name="Lucas S."/>
            <person name="Medina M."/>
            <person name="Montsant A."/>
            <person name="Obornik M."/>
            <person name="Parker M.S."/>
            <person name="Palenik B."/>
            <person name="Pazour G.J."/>
            <person name="Richardson P.M."/>
            <person name="Rynearson T.A."/>
            <person name="Saito M.A."/>
            <person name="Schwartz D.C."/>
            <person name="Thamatrakoln K."/>
            <person name="Valentin K."/>
            <person name="Vardi A."/>
            <person name="Wilkerson F.P."/>
            <person name="Rokhsar D.S."/>
        </authorList>
    </citation>
    <scope>NUCLEOTIDE SEQUENCE [LARGE SCALE GENOMIC DNA]</scope>
    <source>
        <strain evidence="2 3">CCMP1335</strain>
    </source>
</reference>
<feature type="compositionally biased region" description="Basic and acidic residues" evidence="1">
    <location>
        <begin position="25"/>
        <end position="40"/>
    </location>
</feature>
<name>B8BY35_THAPS</name>
<feature type="compositionally biased region" description="Basic and acidic residues" evidence="1">
    <location>
        <begin position="161"/>
        <end position="173"/>
    </location>
</feature>
<feature type="region of interest" description="Disordered" evidence="1">
    <location>
        <begin position="239"/>
        <end position="348"/>
    </location>
</feature>